<dbReference type="SUPFAM" id="SSF48371">
    <property type="entry name" value="ARM repeat"/>
    <property type="match status" value="1"/>
</dbReference>
<dbReference type="InterPro" id="IPR011989">
    <property type="entry name" value="ARM-like"/>
</dbReference>
<evidence type="ECO:0000313" key="2">
    <source>
        <dbReference type="EMBL" id="MFC4158972.1"/>
    </source>
</evidence>
<dbReference type="RefSeq" id="WP_378162219.1">
    <property type="nucleotide sequence ID" value="NZ_JBHSBU010000001.1"/>
</dbReference>
<protein>
    <submittedName>
        <fullName evidence="2">HEAT repeat domain-containing protein</fullName>
    </submittedName>
</protein>
<feature type="region of interest" description="Disordered" evidence="1">
    <location>
        <begin position="333"/>
        <end position="359"/>
    </location>
</feature>
<keyword evidence="3" id="KW-1185">Reference proteome</keyword>
<accession>A0ABV8MLE6</accession>
<dbReference type="EMBL" id="JBHSBU010000001">
    <property type="protein sequence ID" value="MFC4158972.1"/>
    <property type="molecule type" value="Genomic_DNA"/>
</dbReference>
<organism evidence="2 3">
    <name type="scientific">Chitinimonas lacunae</name>
    <dbReference type="NCBI Taxonomy" id="1963018"/>
    <lineage>
        <taxon>Bacteria</taxon>
        <taxon>Pseudomonadati</taxon>
        <taxon>Pseudomonadota</taxon>
        <taxon>Betaproteobacteria</taxon>
        <taxon>Neisseriales</taxon>
        <taxon>Chitinibacteraceae</taxon>
        <taxon>Chitinimonas</taxon>
    </lineage>
</organism>
<evidence type="ECO:0000256" key="1">
    <source>
        <dbReference type="SAM" id="MobiDB-lite"/>
    </source>
</evidence>
<dbReference type="Gene3D" id="1.25.10.10">
    <property type="entry name" value="Leucine-rich Repeat Variant"/>
    <property type="match status" value="1"/>
</dbReference>
<feature type="compositionally biased region" description="Basic and acidic residues" evidence="1">
    <location>
        <begin position="339"/>
        <end position="355"/>
    </location>
</feature>
<dbReference type="Proteomes" id="UP001595791">
    <property type="component" value="Unassembled WGS sequence"/>
</dbReference>
<proteinExistence type="predicted"/>
<sequence length="444" mass="49247">MTIAASRLAASPPAVPAGAVLHPLAGRNHERLADQYADLLMLDWQRRAKVLRNPTLDFHALWQHDDRLQSALDSLLWLGEPARAPMQAWLKEPLRQNETFALTLYALAARDTALLDTCCALIVAIPDLQGAFTAAFLWAPVSPLFIQRLSQLPPALRIQIVSQRHFHLPGTIDDTLGWMRTLDPTPSIAEHALHFVRHLGDPQMARAAQSYLRHEAAGVRLAATQILLLLCSAEYRPLARDGLLALIHGDDPVVAAAALRCLALHDPIGAAAPVEALAQRDDARRVYLSALGWRGDLAAVPILLDYLDDPHHSRIAAAALMLLTGSDPARDGWLAPRPDQARSEAEDHIPPRDADDSLPWPDAQGFRQWWRRQASRFARDRRHFLGQPLTLPWLDAVLYGGPLPWRRLAAEHRQRLLRGPLFPTELPAATQRALFPTLHAKASP</sequence>
<gene>
    <name evidence="2" type="ORF">ACFOW7_06330</name>
</gene>
<reference evidence="3" key="1">
    <citation type="journal article" date="2019" name="Int. J. Syst. Evol. Microbiol.">
        <title>The Global Catalogue of Microorganisms (GCM) 10K type strain sequencing project: providing services to taxonomists for standard genome sequencing and annotation.</title>
        <authorList>
            <consortium name="The Broad Institute Genomics Platform"/>
            <consortium name="The Broad Institute Genome Sequencing Center for Infectious Disease"/>
            <person name="Wu L."/>
            <person name="Ma J."/>
        </authorList>
    </citation>
    <scope>NUCLEOTIDE SEQUENCE [LARGE SCALE GENOMIC DNA]</scope>
    <source>
        <strain evidence="3">LMG 29894</strain>
    </source>
</reference>
<comment type="caution">
    <text evidence="2">The sequence shown here is derived from an EMBL/GenBank/DDBJ whole genome shotgun (WGS) entry which is preliminary data.</text>
</comment>
<name>A0ABV8MLE6_9NEIS</name>
<dbReference type="InterPro" id="IPR016024">
    <property type="entry name" value="ARM-type_fold"/>
</dbReference>
<dbReference type="Pfam" id="PF13646">
    <property type="entry name" value="HEAT_2"/>
    <property type="match status" value="1"/>
</dbReference>
<evidence type="ECO:0000313" key="3">
    <source>
        <dbReference type="Proteomes" id="UP001595791"/>
    </source>
</evidence>